<evidence type="ECO:0000256" key="1">
    <source>
        <dbReference type="SAM" id="Coils"/>
    </source>
</evidence>
<reference evidence="3" key="1">
    <citation type="journal article" date="2020" name="Nature">
        <title>Giant virus diversity and host interactions through global metagenomics.</title>
        <authorList>
            <person name="Schulz F."/>
            <person name="Roux S."/>
            <person name="Paez-Espino D."/>
            <person name="Jungbluth S."/>
            <person name="Walsh D.A."/>
            <person name="Denef V.J."/>
            <person name="McMahon K.D."/>
            <person name="Konstantinidis K.T."/>
            <person name="Eloe-Fadrosh E.A."/>
            <person name="Kyrpides N.C."/>
            <person name="Woyke T."/>
        </authorList>
    </citation>
    <scope>NUCLEOTIDE SEQUENCE</scope>
    <source>
        <strain evidence="3">GVMAG-M-3300009159-65</strain>
    </source>
</reference>
<evidence type="ECO:0000259" key="2">
    <source>
        <dbReference type="PROSITE" id="PS50157"/>
    </source>
</evidence>
<sequence length="294" mass="35256">MLLFFIYFSNKKQYKNNIYLIYMPHYNCVCCDFTTLLKSNYTNHLKTNKHIVNSQPKVTFESPLSQPKVTFESPLSQPKVTTSFVCKYCDQKFKFKQSMYRHIKYTCTKNKEEDLNELVRLMNNKLENQNNQIQTQAKQIEKLMGKLEINGSFNNNTINNITLLNYKDTDVSHLTDEDYKKCIKKVCFCVMGLIEKVHFNPEKPENMNVYISNMKDKYMMIYQNNKWVLTNKDKLDRLYDDKENMIDDWIQENNEPEMAKFFNKYLVLKKDDKTMQMITDEIKLMMFNNKNLIE</sequence>
<feature type="coiled-coil region" evidence="1">
    <location>
        <begin position="109"/>
        <end position="150"/>
    </location>
</feature>
<name>A0A6C0ET75_9ZZZZ</name>
<keyword evidence="1" id="KW-0175">Coiled coil</keyword>
<dbReference type="Gene3D" id="3.30.160.60">
    <property type="entry name" value="Classic Zinc Finger"/>
    <property type="match status" value="1"/>
</dbReference>
<organism evidence="3">
    <name type="scientific">viral metagenome</name>
    <dbReference type="NCBI Taxonomy" id="1070528"/>
    <lineage>
        <taxon>unclassified sequences</taxon>
        <taxon>metagenomes</taxon>
        <taxon>organismal metagenomes</taxon>
    </lineage>
</organism>
<dbReference type="EMBL" id="MN738937">
    <property type="protein sequence ID" value="QHT32386.1"/>
    <property type="molecule type" value="Genomic_DNA"/>
</dbReference>
<feature type="domain" description="C2H2-type" evidence="2">
    <location>
        <begin position="84"/>
        <end position="112"/>
    </location>
</feature>
<evidence type="ECO:0000313" key="3">
    <source>
        <dbReference type="EMBL" id="QHT32386.1"/>
    </source>
</evidence>
<proteinExistence type="predicted"/>
<dbReference type="InterPro" id="IPR013087">
    <property type="entry name" value="Znf_C2H2_type"/>
</dbReference>
<dbReference type="PROSITE" id="PS50157">
    <property type="entry name" value="ZINC_FINGER_C2H2_2"/>
    <property type="match status" value="1"/>
</dbReference>
<protein>
    <recommendedName>
        <fullName evidence="2">C2H2-type domain-containing protein</fullName>
    </recommendedName>
</protein>
<accession>A0A6C0ET75</accession>
<dbReference type="AlphaFoldDB" id="A0A6C0ET75"/>